<dbReference type="GO" id="GO:0016149">
    <property type="term" value="F:translation release factor activity, codon specific"/>
    <property type="evidence" value="ECO:0007669"/>
    <property type="project" value="UniProtKB-UniRule"/>
</dbReference>
<dbReference type="SUPFAM" id="SSF75620">
    <property type="entry name" value="Release factor"/>
    <property type="match status" value="1"/>
</dbReference>
<evidence type="ECO:0000259" key="6">
    <source>
        <dbReference type="PROSITE" id="PS00745"/>
    </source>
</evidence>
<evidence type="ECO:0000313" key="7">
    <source>
        <dbReference type="EMBL" id="QDT65021.1"/>
    </source>
</evidence>
<sequence length="333" mass="37477">MAAPDFWDDQEAAQKTVADLQKVQGTLKPLDALLEEMGNLEALFELIEEDDAEEMQQEFAETLDTVQADFEALELRAIMRNPEDACDAYVDIQAGEGGTDAADWAEMLLRMYQRWSEIRGYKVELHELSPGEEAGIRHATIHIAGEYVYGYLKSENGVHRLIRNSPFDAAGRRQTSFAAVDVTPDVGDDIDIEIDWDKDVREETMRAGGAGGQHVNKTESAIRLTHHESGQVVYCQNERSQHQNRATARKMLLAKLYQLEVERRDAEIASKRGQKSKIGFGGETIRHYVLNPDQYVKDSRSGLKTGNPGTVLDGNVDPYIEAYLRWSITQDQD</sequence>
<dbReference type="PROSITE" id="PS00745">
    <property type="entry name" value="RF_PROK_I"/>
    <property type="match status" value="1"/>
</dbReference>
<dbReference type="Proteomes" id="UP000319976">
    <property type="component" value="Chromosome"/>
</dbReference>
<dbReference type="AlphaFoldDB" id="A0A517T9H3"/>
<dbReference type="Pfam" id="PF00472">
    <property type="entry name" value="RF-1"/>
    <property type="match status" value="1"/>
</dbReference>
<dbReference type="GO" id="GO:0005737">
    <property type="term" value="C:cytoplasm"/>
    <property type="evidence" value="ECO:0007669"/>
    <property type="project" value="UniProtKB-SubCell"/>
</dbReference>
<keyword evidence="8" id="KW-1185">Reference proteome</keyword>
<evidence type="ECO:0000256" key="5">
    <source>
        <dbReference type="NCBIfam" id="TIGR00020"/>
    </source>
</evidence>
<dbReference type="InterPro" id="IPR004374">
    <property type="entry name" value="PrfB"/>
</dbReference>
<name>A0A517T9H3_9PLAN</name>
<accession>A0A517T9H3</accession>
<feature type="modified residue" description="N5-methylglutamine" evidence="4">
    <location>
        <position position="213"/>
    </location>
</feature>
<proteinExistence type="inferred from homology"/>
<dbReference type="Gene3D" id="3.30.70.1660">
    <property type="match status" value="1"/>
</dbReference>
<dbReference type="EMBL" id="CP036316">
    <property type="protein sequence ID" value="QDT65021.1"/>
    <property type="molecule type" value="Genomic_DNA"/>
</dbReference>
<dbReference type="InterPro" id="IPR045853">
    <property type="entry name" value="Pep_chain_release_fac_I_sf"/>
</dbReference>
<reference evidence="7 8" key="1">
    <citation type="submission" date="2019-02" db="EMBL/GenBank/DDBJ databases">
        <title>Deep-cultivation of Planctomycetes and their phenomic and genomic characterization uncovers novel biology.</title>
        <authorList>
            <person name="Wiegand S."/>
            <person name="Jogler M."/>
            <person name="Boedeker C."/>
            <person name="Pinto D."/>
            <person name="Vollmers J."/>
            <person name="Rivas-Marin E."/>
            <person name="Kohn T."/>
            <person name="Peeters S.H."/>
            <person name="Heuer A."/>
            <person name="Rast P."/>
            <person name="Oberbeckmann S."/>
            <person name="Bunk B."/>
            <person name="Jeske O."/>
            <person name="Meyerdierks A."/>
            <person name="Storesund J.E."/>
            <person name="Kallscheuer N."/>
            <person name="Luecker S."/>
            <person name="Lage O.M."/>
            <person name="Pohl T."/>
            <person name="Merkel B.J."/>
            <person name="Hornburger P."/>
            <person name="Mueller R.-W."/>
            <person name="Bruemmer F."/>
            <person name="Labrenz M."/>
            <person name="Spormann A.M."/>
            <person name="Op den Camp H."/>
            <person name="Overmann J."/>
            <person name="Amann R."/>
            <person name="Jetten M.S.M."/>
            <person name="Mascher T."/>
            <person name="Medema M.H."/>
            <person name="Devos D.P."/>
            <person name="Kaster A.-K."/>
            <person name="Ovreas L."/>
            <person name="Rohde M."/>
            <person name="Galperin M.Y."/>
            <person name="Jogler C."/>
        </authorList>
    </citation>
    <scope>NUCLEOTIDE SEQUENCE [LARGE SCALE GENOMIC DNA]</scope>
    <source>
        <strain evidence="7 8">V22</strain>
    </source>
</reference>
<evidence type="ECO:0000256" key="2">
    <source>
        <dbReference type="ARBA" id="ARBA00022481"/>
    </source>
</evidence>
<evidence type="ECO:0000256" key="3">
    <source>
        <dbReference type="ARBA" id="ARBA00022917"/>
    </source>
</evidence>
<protein>
    <recommendedName>
        <fullName evidence="4 5">Peptide chain release factor 2</fullName>
        <shortName evidence="4">RF-2</shortName>
    </recommendedName>
</protein>
<dbReference type="KEGG" id="chya:V22_22670"/>
<dbReference type="Gene3D" id="1.20.58.410">
    <property type="entry name" value="Release factor"/>
    <property type="match status" value="1"/>
</dbReference>
<keyword evidence="2 4" id="KW-0488">Methylation</keyword>
<gene>
    <name evidence="4 7" type="primary">prfB</name>
    <name evidence="7" type="ORF">V22_22670</name>
</gene>
<organism evidence="7 8">
    <name type="scientific">Calycomorphotria hydatis</name>
    <dbReference type="NCBI Taxonomy" id="2528027"/>
    <lineage>
        <taxon>Bacteria</taxon>
        <taxon>Pseudomonadati</taxon>
        <taxon>Planctomycetota</taxon>
        <taxon>Planctomycetia</taxon>
        <taxon>Planctomycetales</taxon>
        <taxon>Planctomycetaceae</taxon>
        <taxon>Calycomorphotria</taxon>
    </lineage>
</organism>
<dbReference type="InterPro" id="IPR000352">
    <property type="entry name" value="Pep_chain_release_fac_I"/>
</dbReference>
<feature type="domain" description="Prokaryotic-type class I peptide chain release factors" evidence="6">
    <location>
        <begin position="206"/>
        <end position="222"/>
    </location>
</feature>
<dbReference type="Pfam" id="PF03462">
    <property type="entry name" value="PCRF"/>
    <property type="match status" value="1"/>
</dbReference>
<comment type="PTM">
    <text evidence="4">Methylated by PrmC. Methylation increases the termination efficiency of RF2.</text>
</comment>
<comment type="subcellular location">
    <subcellularLocation>
        <location evidence="4">Cytoplasm</location>
    </subcellularLocation>
</comment>
<keyword evidence="3 4" id="KW-0648">Protein biosynthesis</keyword>
<dbReference type="InterPro" id="IPR005139">
    <property type="entry name" value="PCRF"/>
</dbReference>
<dbReference type="PANTHER" id="PTHR43116">
    <property type="entry name" value="PEPTIDE CHAIN RELEASE FACTOR 2"/>
    <property type="match status" value="1"/>
</dbReference>
<evidence type="ECO:0000256" key="1">
    <source>
        <dbReference type="ARBA" id="ARBA00010835"/>
    </source>
</evidence>
<evidence type="ECO:0000256" key="4">
    <source>
        <dbReference type="HAMAP-Rule" id="MF_00094"/>
    </source>
</evidence>
<keyword evidence="4" id="KW-0963">Cytoplasm</keyword>
<comment type="function">
    <text evidence="4">Peptide chain release factor 2 directs the termination of translation in response to the peptide chain termination codons UGA and UAA.</text>
</comment>
<dbReference type="SMART" id="SM00937">
    <property type="entry name" value="PCRF"/>
    <property type="match status" value="1"/>
</dbReference>
<dbReference type="HAMAP" id="MF_00094">
    <property type="entry name" value="Rel_fac_2"/>
    <property type="match status" value="1"/>
</dbReference>
<dbReference type="PANTHER" id="PTHR43116:SF3">
    <property type="entry name" value="CLASS I PEPTIDE CHAIN RELEASE FACTOR"/>
    <property type="match status" value="1"/>
</dbReference>
<dbReference type="Gene3D" id="3.30.160.20">
    <property type="match status" value="1"/>
</dbReference>
<dbReference type="NCBIfam" id="TIGR00020">
    <property type="entry name" value="prfB"/>
    <property type="match status" value="1"/>
</dbReference>
<evidence type="ECO:0000313" key="8">
    <source>
        <dbReference type="Proteomes" id="UP000319976"/>
    </source>
</evidence>
<comment type="similarity">
    <text evidence="1 4">Belongs to the prokaryotic/mitochondrial release factor family.</text>
</comment>